<organism evidence="1 2">
    <name type="scientific">Pontibacter locisalis</name>
    <dbReference type="NCBI Taxonomy" id="1719035"/>
    <lineage>
        <taxon>Bacteria</taxon>
        <taxon>Pseudomonadati</taxon>
        <taxon>Bacteroidota</taxon>
        <taxon>Cytophagia</taxon>
        <taxon>Cytophagales</taxon>
        <taxon>Hymenobacteraceae</taxon>
        <taxon>Pontibacter</taxon>
    </lineage>
</organism>
<evidence type="ECO:0000313" key="1">
    <source>
        <dbReference type="EMBL" id="MFD2515653.1"/>
    </source>
</evidence>
<dbReference type="EMBL" id="JBHULU010000021">
    <property type="protein sequence ID" value="MFD2515653.1"/>
    <property type="molecule type" value="Genomic_DNA"/>
</dbReference>
<dbReference type="Proteomes" id="UP001597544">
    <property type="component" value="Unassembled WGS sequence"/>
</dbReference>
<dbReference type="RefSeq" id="WP_377510816.1">
    <property type="nucleotide sequence ID" value="NZ_JBHULU010000021.1"/>
</dbReference>
<name>A0ABW5IQD9_9BACT</name>
<evidence type="ECO:0008006" key="3">
    <source>
        <dbReference type="Google" id="ProtNLM"/>
    </source>
</evidence>
<reference evidence="2" key="1">
    <citation type="journal article" date="2019" name="Int. J. Syst. Evol. Microbiol.">
        <title>The Global Catalogue of Microorganisms (GCM) 10K type strain sequencing project: providing services to taxonomists for standard genome sequencing and annotation.</title>
        <authorList>
            <consortium name="The Broad Institute Genomics Platform"/>
            <consortium name="The Broad Institute Genome Sequencing Center for Infectious Disease"/>
            <person name="Wu L."/>
            <person name="Ma J."/>
        </authorList>
    </citation>
    <scope>NUCLEOTIDE SEQUENCE [LARGE SCALE GENOMIC DNA]</scope>
    <source>
        <strain evidence="2">KCTC 42498</strain>
    </source>
</reference>
<protein>
    <recommendedName>
        <fullName evidence="3">Glycosyl transferase family 2</fullName>
    </recommendedName>
</protein>
<dbReference type="SUPFAM" id="SSF53448">
    <property type="entry name" value="Nucleotide-diphospho-sugar transferases"/>
    <property type="match status" value="1"/>
</dbReference>
<gene>
    <name evidence="1" type="ORF">ACFSRY_17395</name>
</gene>
<accession>A0ABW5IQD9</accession>
<comment type="caution">
    <text evidence="1">The sequence shown here is derived from an EMBL/GenBank/DDBJ whole genome shotgun (WGS) entry which is preliminary data.</text>
</comment>
<sequence length="266" mass="31193">MLAFVVPIKPKINSNDWEKDNQLLSRTLKSICNQTDNNFIAYVIYHEKPVVEFEHPNIRYIFFPFEYTLSEDIEDLEDYALKYYGRQYAEYMFDKSKKITYGCKNAIDDGCKYIMAIDSDDLISNKIAEFINSSDTKCPGWVVERGYIYLEGSNFLIKSNNLHGINGSTHIIKSDLVPVPDLQVNKLKHFNFFEAHGYLRQRIIDLYNLHLQVLPFYGTVYTIHKNNTSAISDIINRFQLKTYLKYILKGKLVDKAVREQFNLYKL</sequence>
<dbReference type="InterPro" id="IPR029044">
    <property type="entry name" value="Nucleotide-diphossugar_trans"/>
</dbReference>
<keyword evidence="2" id="KW-1185">Reference proteome</keyword>
<evidence type="ECO:0000313" key="2">
    <source>
        <dbReference type="Proteomes" id="UP001597544"/>
    </source>
</evidence>
<proteinExistence type="predicted"/>